<evidence type="ECO:0000313" key="5">
    <source>
        <dbReference type="WBParaSite" id="L893_g18596.t1"/>
    </source>
</evidence>
<sequence length="267" mass="30778">MNHLQVMDATVVLLLLHSTSDLPCCNIAMTTHKRKNPLVTAVISAITMSQITSSRGGYKFSGSLGKVMSSLMIVSCLLSVFPYSPSTSPQSGDGSGEIDLEEKRRRNRIKQQKHYQQVKERRKECELKLEALVAEIEQLRCCVEKFEQNAQFLRERDCPFHTPGDVFHFAPLAFEQPDCDEKPEVEPATESPVTPESKKRDKQRRFRKKVDNLEKAIQKAHREVSRIQHYLDETHQLRRFFQRMVSECWSECNKIHLIELNASIQGY</sequence>
<feature type="coiled-coil region" evidence="1">
    <location>
        <begin position="115"/>
        <end position="156"/>
    </location>
</feature>
<proteinExistence type="predicted"/>
<protein>
    <submittedName>
        <fullName evidence="5">BZIP domain-containing protein</fullName>
    </submittedName>
</protein>
<feature type="region of interest" description="Disordered" evidence="2">
    <location>
        <begin position="180"/>
        <end position="205"/>
    </location>
</feature>
<evidence type="ECO:0000256" key="2">
    <source>
        <dbReference type="SAM" id="MobiDB-lite"/>
    </source>
</evidence>
<name>A0A1I7YPV0_9BILA</name>
<feature type="signal peptide" evidence="3">
    <location>
        <begin position="1"/>
        <end position="21"/>
    </location>
</feature>
<evidence type="ECO:0000256" key="1">
    <source>
        <dbReference type="SAM" id="Coils"/>
    </source>
</evidence>
<keyword evidence="4" id="KW-1185">Reference proteome</keyword>
<evidence type="ECO:0000313" key="4">
    <source>
        <dbReference type="Proteomes" id="UP000095287"/>
    </source>
</evidence>
<accession>A0A1I7YPV0</accession>
<reference evidence="5" key="1">
    <citation type="submission" date="2016-11" db="UniProtKB">
        <authorList>
            <consortium name="WormBaseParasite"/>
        </authorList>
    </citation>
    <scope>IDENTIFICATION</scope>
</reference>
<dbReference type="AlphaFoldDB" id="A0A1I7YPV0"/>
<organism evidence="4 5">
    <name type="scientific">Steinernema glaseri</name>
    <dbReference type="NCBI Taxonomy" id="37863"/>
    <lineage>
        <taxon>Eukaryota</taxon>
        <taxon>Metazoa</taxon>
        <taxon>Ecdysozoa</taxon>
        <taxon>Nematoda</taxon>
        <taxon>Chromadorea</taxon>
        <taxon>Rhabditida</taxon>
        <taxon>Tylenchina</taxon>
        <taxon>Panagrolaimomorpha</taxon>
        <taxon>Strongyloidoidea</taxon>
        <taxon>Steinernematidae</taxon>
        <taxon>Steinernema</taxon>
    </lineage>
</organism>
<evidence type="ECO:0000256" key="3">
    <source>
        <dbReference type="SAM" id="SignalP"/>
    </source>
</evidence>
<dbReference type="WBParaSite" id="L893_g18596.t1">
    <property type="protein sequence ID" value="L893_g18596.t1"/>
    <property type="gene ID" value="L893_g18596"/>
</dbReference>
<keyword evidence="3" id="KW-0732">Signal</keyword>
<dbReference type="Proteomes" id="UP000095287">
    <property type="component" value="Unplaced"/>
</dbReference>
<feature type="chain" id="PRO_5009312490" evidence="3">
    <location>
        <begin position="22"/>
        <end position="267"/>
    </location>
</feature>
<keyword evidence="1" id="KW-0175">Coiled coil</keyword>